<gene>
    <name evidence="2" type="ORF">DFQ01_12196</name>
</gene>
<keyword evidence="3" id="KW-1185">Reference proteome</keyword>
<evidence type="ECO:0000313" key="3">
    <source>
        <dbReference type="Proteomes" id="UP000246635"/>
    </source>
</evidence>
<accession>A0A2V2YS91</accession>
<feature type="region of interest" description="Disordered" evidence="1">
    <location>
        <begin position="54"/>
        <end position="73"/>
    </location>
</feature>
<reference evidence="2 3" key="1">
    <citation type="submission" date="2018-05" db="EMBL/GenBank/DDBJ databases">
        <title>Genomic Encyclopedia of Type Strains, Phase III (KMG-III): the genomes of soil and plant-associated and newly described type strains.</title>
        <authorList>
            <person name="Whitman W."/>
        </authorList>
    </citation>
    <scope>NUCLEOTIDE SEQUENCE [LARGE SCALE GENOMIC DNA]</scope>
    <source>
        <strain evidence="2 3">CECT 5696</strain>
    </source>
</reference>
<dbReference type="AlphaFoldDB" id="A0A2V2YS91"/>
<sequence>MTPEAYKKYQIEREEPTPPVHCKGCIWGRWTGSKQVCSVPRCFKGKTQAFRNLSRVGGTPTQKAQDSSKRLFP</sequence>
<dbReference type="Proteomes" id="UP000246635">
    <property type="component" value="Unassembled WGS sequence"/>
</dbReference>
<proteinExistence type="predicted"/>
<comment type="caution">
    <text evidence="2">The sequence shown here is derived from an EMBL/GenBank/DDBJ whole genome shotgun (WGS) entry which is preliminary data.</text>
</comment>
<evidence type="ECO:0000256" key="1">
    <source>
        <dbReference type="SAM" id="MobiDB-lite"/>
    </source>
</evidence>
<evidence type="ECO:0000313" key="2">
    <source>
        <dbReference type="EMBL" id="PWV97452.1"/>
    </source>
</evidence>
<organism evidence="2 3">
    <name type="scientific">Paenibacillus cellulosilyticus</name>
    <dbReference type="NCBI Taxonomy" id="375489"/>
    <lineage>
        <taxon>Bacteria</taxon>
        <taxon>Bacillati</taxon>
        <taxon>Bacillota</taxon>
        <taxon>Bacilli</taxon>
        <taxon>Bacillales</taxon>
        <taxon>Paenibacillaceae</taxon>
        <taxon>Paenibacillus</taxon>
    </lineage>
</organism>
<protein>
    <submittedName>
        <fullName evidence="2">Uncharacterized protein</fullName>
    </submittedName>
</protein>
<name>A0A2V2YS91_9BACL</name>
<dbReference type="EMBL" id="QGTQ01000021">
    <property type="protein sequence ID" value="PWV97452.1"/>
    <property type="molecule type" value="Genomic_DNA"/>
</dbReference>